<accession>A0A1G9LNG7</accession>
<dbReference type="EMBL" id="FNGP01000004">
    <property type="protein sequence ID" value="SDL63413.1"/>
    <property type="molecule type" value="Genomic_DNA"/>
</dbReference>
<evidence type="ECO:0000256" key="5">
    <source>
        <dbReference type="ARBA" id="ARBA00023004"/>
    </source>
</evidence>
<feature type="region of interest" description="Disordered" evidence="7">
    <location>
        <begin position="181"/>
        <end position="202"/>
    </location>
</feature>
<dbReference type="OrthoDB" id="9804313at2"/>
<dbReference type="HAMAP" id="MF_00163">
    <property type="entry name" value="Pep_deformylase"/>
    <property type="match status" value="1"/>
</dbReference>
<feature type="active site" evidence="6">
    <location>
        <position position="147"/>
    </location>
</feature>
<evidence type="ECO:0000256" key="3">
    <source>
        <dbReference type="ARBA" id="ARBA00022801"/>
    </source>
</evidence>
<evidence type="ECO:0000256" key="1">
    <source>
        <dbReference type="ARBA" id="ARBA00010759"/>
    </source>
</evidence>
<dbReference type="Pfam" id="PF01327">
    <property type="entry name" value="Pep_deformylase"/>
    <property type="match status" value="1"/>
</dbReference>
<keyword evidence="5 6" id="KW-0408">Iron</keyword>
<dbReference type="NCBIfam" id="NF001159">
    <property type="entry name" value="PRK00150.1-3"/>
    <property type="match status" value="1"/>
</dbReference>
<dbReference type="CDD" id="cd00487">
    <property type="entry name" value="Pep_deformylase"/>
    <property type="match status" value="1"/>
</dbReference>
<dbReference type="PANTHER" id="PTHR10458">
    <property type="entry name" value="PEPTIDE DEFORMYLASE"/>
    <property type="match status" value="1"/>
</dbReference>
<reference evidence="8 9" key="1">
    <citation type="submission" date="2016-10" db="EMBL/GenBank/DDBJ databases">
        <authorList>
            <person name="de Groot N.N."/>
        </authorList>
    </citation>
    <scope>NUCLEOTIDE SEQUENCE [LARGE SCALE GENOMIC DNA]</scope>
    <source>
        <strain evidence="8 9">CGMCC 1.9159</strain>
    </source>
</reference>
<dbReference type="InterPro" id="IPR023635">
    <property type="entry name" value="Peptide_deformylase"/>
</dbReference>
<dbReference type="GO" id="GO:0042586">
    <property type="term" value="F:peptide deformylase activity"/>
    <property type="evidence" value="ECO:0007669"/>
    <property type="project" value="UniProtKB-UniRule"/>
</dbReference>
<keyword evidence="9" id="KW-1185">Reference proteome</keyword>
<comment type="cofactor">
    <cofactor evidence="6">
        <name>Fe(2+)</name>
        <dbReference type="ChEBI" id="CHEBI:29033"/>
    </cofactor>
    <text evidence="6">Binds 1 Fe(2+) ion.</text>
</comment>
<evidence type="ECO:0000256" key="7">
    <source>
        <dbReference type="SAM" id="MobiDB-lite"/>
    </source>
</evidence>
<dbReference type="SUPFAM" id="SSF56420">
    <property type="entry name" value="Peptide deformylase"/>
    <property type="match status" value="1"/>
</dbReference>
<keyword evidence="3 6" id="KW-0378">Hydrolase</keyword>
<dbReference type="EC" id="3.5.1.88" evidence="6"/>
<evidence type="ECO:0000313" key="9">
    <source>
        <dbReference type="Proteomes" id="UP000199475"/>
    </source>
</evidence>
<evidence type="ECO:0000256" key="6">
    <source>
        <dbReference type="HAMAP-Rule" id="MF_00163"/>
    </source>
</evidence>
<dbReference type="GO" id="GO:0046872">
    <property type="term" value="F:metal ion binding"/>
    <property type="evidence" value="ECO:0007669"/>
    <property type="project" value="UniProtKB-KW"/>
</dbReference>
<dbReference type="NCBIfam" id="TIGR00079">
    <property type="entry name" value="pept_deformyl"/>
    <property type="match status" value="1"/>
</dbReference>
<keyword evidence="2 6" id="KW-0479">Metal-binding</keyword>
<organism evidence="8 9">
    <name type="scientific">Tessaracoccus oleiagri</name>
    <dbReference type="NCBI Taxonomy" id="686624"/>
    <lineage>
        <taxon>Bacteria</taxon>
        <taxon>Bacillati</taxon>
        <taxon>Actinomycetota</taxon>
        <taxon>Actinomycetes</taxon>
        <taxon>Propionibacteriales</taxon>
        <taxon>Propionibacteriaceae</taxon>
        <taxon>Tessaracoccus</taxon>
    </lineage>
</organism>
<name>A0A1G9LNG7_9ACTN</name>
<keyword evidence="4 6" id="KW-0648">Protein biosynthesis</keyword>
<sequence length="202" mass="22115">MTELNTGGKVLPITRWGAPVMHRKTRPVEQFDGQLHELVRDMFATMEAAEGVGLAATQVGVDLAVFVYECPDEDMVVRRGVVCNPVLHLPEGQDRVLDSSEEGCLSHPGGYATVSRPNVARCTGQDEHGNDIEVVGTGLLARCLQHETDHLNGTVYGDRLSSRVRRQLDREVAELAWRYPDDWPVSPKNKAATPPGDSSSAE</sequence>
<evidence type="ECO:0000256" key="2">
    <source>
        <dbReference type="ARBA" id="ARBA00022723"/>
    </source>
</evidence>
<evidence type="ECO:0000256" key="4">
    <source>
        <dbReference type="ARBA" id="ARBA00022917"/>
    </source>
</evidence>
<comment type="function">
    <text evidence="6">Removes the formyl group from the N-terminal Met of newly synthesized proteins. Requires at least a dipeptide for an efficient rate of reaction. N-terminal L-methionine is a prerequisite for activity but the enzyme has broad specificity at other positions.</text>
</comment>
<feature type="binding site" evidence="6">
    <location>
        <position position="150"/>
    </location>
    <ligand>
        <name>Fe cation</name>
        <dbReference type="ChEBI" id="CHEBI:24875"/>
    </ligand>
</feature>
<dbReference type="InterPro" id="IPR036821">
    <property type="entry name" value="Peptide_deformylase_sf"/>
</dbReference>
<dbReference type="Proteomes" id="UP000199475">
    <property type="component" value="Unassembled WGS sequence"/>
</dbReference>
<dbReference type="PRINTS" id="PR01576">
    <property type="entry name" value="PDEFORMYLASE"/>
</dbReference>
<dbReference type="AlphaFoldDB" id="A0A1G9LNG7"/>
<feature type="binding site" evidence="6">
    <location>
        <position position="146"/>
    </location>
    <ligand>
        <name>Fe cation</name>
        <dbReference type="ChEBI" id="CHEBI:24875"/>
    </ligand>
</feature>
<dbReference type="PANTHER" id="PTHR10458:SF2">
    <property type="entry name" value="PEPTIDE DEFORMYLASE, MITOCHONDRIAL"/>
    <property type="match status" value="1"/>
</dbReference>
<dbReference type="Gene3D" id="3.90.45.10">
    <property type="entry name" value="Peptide deformylase"/>
    <property type="match status" value="1"/>
</dbReference>
<dbReference type="STRING" id="686624.SAMN04488242_2199"/>
<evidence type="ECO:0000313" key="8">
    <source>
        <dbReference type="EMBL" id="SDL63413.1"/>
    </source>
</evidence>
<feature type="binding site" evidence="6">
    <location>
        <position position="104"/>
    </location>
    <ligand>
        <name>Fe cation</name>
        <dbReference type="ChEBI" id="CHEBI:24875"/>
    </ligand>
</feature>
<protein>
    <recommendedName>
        <fullName evidence="6">Peptide deformylase</fullName>
        <shortName evidence="6">PDF</shortName>
        <ecNumber evidence="6">3.5.1.88</ecNumber>
    </recommendedName>
    <alternativeName>
        <fullName evidence="6">Polypeptide deformylase</fullName>
    </alternativeName>
</protein>
<comment type="similarity">
    <text evidence="1 6">Belongs to the polypeptide deformylase family.</text>
</comment>
<comment type="catalytic activity">
    <reaction evidence="6">
        <text>N-terminal N-formyl-L-methionyl-[peptide] + H2O = N-terminal L-methionyl-[peptide] + formate</text>
        <dbReference type="Rhea" id="RHEA:24420"/>
        <dbReference type="Rhea" id="RHEA-COMP:10639"/>
        <dbReference type="Rhea" id="RHEA-COMP:10640"/>
        <dbReference type="ChEBI" id="CHEBI:15377"/>
        <dbReference type="ChEBI" id="CHEBI:15740"/>
        <dbReference type="ChEBI" id="CHEBI:49298"/>
        <dbReference type="ChEBI" id="CHEBI:64731"/>
        <dbReference type="EC" id="3.5.1.88"/>
    </reaction>
</comment>
<gene>
    <name evidence="6" type="primary">def</name>
    <name evidence="8" type="ORF">SAMN04488242_2199</name>
</gene>
<dbReference type="GO" id="GO:0006412">
    <property type="term" value="P:translation"/>
    <property type="evidence" value="ECO:0007669"/>
    <property type="project" value="UniProtKB-UniRule"/>
</dbReference>
<proteinExistence type="inferred from homology"/>
<dbReference type="RefSeq" id="WP_093252060.1">
    <property type="nucleotide sequence ID" value="NZ_FNGP01000004.1"/>
</dbReference>
<dbReference type="PIRSF" id="PIRSF004749">
    <property type="entry name" value="Pep_def"/>
    <property type="match status" value="1"/>
</dbReference>